<dbReference type="Gene3D" id="3.40.50.970">
    <property type="match status" value="1"/>
</dbReference>
<dbReference type="Pfam" id="PF02779">
    <property type="entry name" value="Transket_pyr"/>
    <property type="match status" value="1"/>
</dbReference>
<keyword evidence="6" id="KW-1185">Reference proteome</keyword>
<evidence type="ECO:0000313" key="5">
    <source>
        <dbReference type="EMBL" id="BAM02184.1"/>
    </source>
</evidence>
<evidence type="ECO:0000256" key="3">
    <source>
        <dbReference type="ARBA" id="ARBA00023052"/>
    </source>
</evidence>
<evidence type="ECO:0000256" key="2">
    <source>
        <dbReference type="ARBA" id="ARBA00023002"/>
    </source>
</evidence>
<reference evidence="5 6" key="1">
    <citation type="submission" date="2012-02" db="EMBL/GenBank/DDBJ databases">
        <title>Complete genome sequence of Phycisphaera mikurensis NBRC 102666.</title>
        <authorList>
            <person name="Ankai A."/>
            <person name="Hosoyama A."/>
            <person name="Terui Y."/>
            <person name="Sekine M."/>
            <person name="Fukai R."/>
            <person name="Kato Y."/>
            <person name="Nakamura S."/>
            <person name="Yamada-Narita S."/>
            <person name="Kawakoshi A."/>
            <person name="Fukunaga Y."/>
            <person name="Yamazaki S."/>
            <person name="Fujita N."/>
        </authorList>
    </citation>
    <scope>NUCLEOTIDE SEQUENCE [LARGE SCALE GENOMIC DNA]</scope>
    <source>
        <strain evidence="6">NBRC 102666 / KCTC 22515 / FYK2301M01</strain>
    </source>
</reference>
<feature type="domain" description="Transketolase-like pyrimidine-binding" evidence="4">
    <location>
        <begin position="11"/>
        <end position="186"/>
    </location>
</feature>
<evidence type="ECO:0000256" key="1">
    <source>
        <dbReference type="ARBA" id="ARBA00001964"/>
    </source>
</evidence>
<dbReference type="KEGG" id="phm:PSMK_00250"/>
<dbReference type="InterPro" id="IPR033248">
    <property type="entry name" value="Transketolase_C"/>
</dbReference>
<sequence length="350" mass="38546">MAADTRTDRKIQYRHALREAMEEEMRKDDRHFLMGEEVAEYNGAYKVSEGMLDEFGPRRIVDAPISETGFSGLGIGAAMYGLKPIIEFMSWSFCLVSADQIINNAPKMLYMSGGQFGCNIVFRGNNGAGGQLGSTHSWSVESMFSSVPGLKLAVPATPRDAKGLLKAGLQDPDPFFNLESERMLGMGARGDKDFSRYLHDGLWAPPEDDDDFVIPLGQAEVIKEGTDCTIVAAGRPVHFALEAAEALEKEGLDVEVINVRTYRPLDTDTIVRSVKKTNYAVVVDQSWPFASVGAEVAAQIHEHCFDDLDNSVKRVHNDDIPAPYNRAMEQEMLPNAQKIVEAVKAATYSS</sequence>
<dbReference type="Gene3D" id="3.40.50.920">
    <property type="match status" value="1"/>
</dbReference>
<dbReference type="GO" id="GO:0004739">
    <property type="term" value="F:pyruvate dehydrogenase (acetyl-transferring) activity"/>
    <property type="evidence" value="ECO:0007669"/>
    <property type="project" value="UniProtKB-EC"/>
</dbReference>
<dbReference type="NCBIfam" id="NF006667">
    <property type="entry name" value="PRK09212.1"/>
    <property type="match status" value="1"/>
</dbReference>
<comment type="cofactor">
    <cofactor evidence="1">
        <name>thiamine diphosphate</name>
        <dbReference type="ChEBI" id="CHEBI:58937"/>
    </cofactor>
</comment>
<dbReference type="Pfam" id="PF02780">
    <property type="entry name" value="Transketolase_C"/>
    <property type="match status" value="1"/>
</dbReference>
<keyword evidence="3" id="KW-0786">Thiamine pyrophosphate</keyword>
<dbReference type="CDD" id="cd07036">
    <property type="entry name" value="TPP_PYR_E1-PDHc-beta_like"/>
    <property type="match status" value="1"/>
</dbReference>
<gene>
    <name evidence="5" type="primary">pdhB</name>
    <name evidence="5" type="ordered locus">PSMK_00250</name>
</gene>
<dbReference type="HOGENOM" id="CLU_012907_1_1_0"/>
<name>I0IA96_PHYMF</name>
<dbReference type="InterPro" id="IPR029061">
    <property type="entry name" value="THDP-binding"/>
</dbReference>
<dbReference type="EMBL" id="AP012338">
    <property type="protein sequence ID" value="BAM02184.1"/>
    <property type="molecule type" value="Genomic_DNA"/>
</dbReference>
<proteinExistence type="predicted"/>
<dbReference type="PATRIC" id="fig|1142394.8.peg.25"/>
<dbReference type="eggNOG" id="COG0022">
    <property type="taxonomic scope" value="Bacteria"/>
</dbReference>
<dbReference type="PANTHER" id="PTHR43257">
    <property type="entry name" value="PYRUVATE DEHYDROGENASE E1 COMPONENT BETA SUBUNIT"/>
    <property type="match status" value="1"/>
</dbReference>
<dbReference type="InterPro" id="IPR009014">
    <property type="entry name" value="Transketo_C/PFOR_II"/>
</dbReference>
<organism evidence="5 6">
    <name type="scientific">Phycisphaera mikurensis (strain NBRC 102666 / KCTC 22515 / FYK2301M01)</name>
    <dbReference type="NCBI Taxonomy" id="1142394"/>
    <lineage>
        <taxon>Bacteria</taxon>
        <taxon>Pseudomonadati</taxon>
        <taxon>Planctomycetota</taxon>
        <taxon>Phycisphaerae</taxon>
        <taxon>Phycisphaerales</taxon>
        <taxon>Phycisphaeraceae</taxon>
        <taxon>Phycisphaera</taxon>
    </lineage>
</organism>
<dbReference type="Proteomes" id="UP000007881">
    <property type="component" value="Chromosome"/>
</dbReference>
<evidence type="ECO:0000259" key="4">
    <source>
        <dbReference type="SMART" id="SM00861"/>
    </source>
</evidence>
<dbReference type="AlphaFoldDB" id="I0IA96"/>
<accession>I0IA96</accession>
<dbReference type="SMART" id="SM00861">
    <property type="entry name" value="Transket_pyr"/>
    <property type="match status" value="1"/>
</dbReference>
<evidence type="ECO:0000313" key="6">
    <source>
        <dbReference type="Proteomes" id="UP000007881"/>
    </source>
</evidence>
<dbReference type="FunFam" id="3.40.50.920:FF:000001">
    <property type="entry name" value="Pyruvate dehydrogenase E1 beta subunit"/>
    <property type="match status" value="1"/>
</dbReference>
<protein>
    <submittedName>
        <fullName evidence="5">Putative pyruvate dehydrogenase E1 component beta subunit</fullName>
        <ecNumber evidence="5">1.2.4.1</ecNumber>
    </submittedName>
</protein>
<dbReference type="OrthoDB" id="8732661at2"/>
<dbReference type="InterPro" id="IPR005475">
    <property type="entry name" value="Transketolase-like_Pyr-bd"/>
</dbReference>
<dbReference type="SUPFAM" id="SSF52922">
    <property type="entry name" value="TK C-terminal domain-like"/>
    <property type="match status" value="1"/>
</dbReference>
<keyword evidence="2 5" id="KW-0560">Oxidoreductase</keyword>
<keyword evidence="5" id="KW-0670">Pyruvate</keyword>
<dbReference type="STRING" id="1142394.PSMK_00250"/>
<dbReference type="PANTHER" id="PTHR43257:SF2">
    <property type="entry name" value="PYRUVATE DEHYDROGENASE E1 COMPONENT SUBUNIT BETA"/>
    <property type="match status" value="1"/>
</dbReference>
<dbReference type="RefSeq" id="WP_014435404.1">
    <property type="nucleotide sequence ID" value="NC_017080.1"/>
</dbReference>
<dbReference type="SUPFAM" id="SSF52518">
    <property type="entry name" value="Thiamin diphosphate-binding fold (THDP-binding)"/>
    <property type="match status" value="1"/>
</dbReference>
<dbReference type="EC" id="1.2.4.1" evidence="5"/>